<dbReference type="GO" id="GO:0035102">
    <property type="term" value="C:PRC1 complex"/>
    <property type="evidence" value="ECO:0007669"/>
    <property type="project" value="TreeGrafter"/>
</dbReference>
<evidence type="ECO:0000313" key="2">
    <source>
        <dbReference type="Proteomes" id="UP001152798"/>
    </source>
</evidence>
<keyword evidence="2" id="KW-1185">Reference proteome</keyword>
<gene>
    <name evidence="1" type="ORF">NEZAVI_LOCUS11454</name>
</gene>
<dbReference type="PANTHER" id="PTHR10825:SF72">
    <property type="entry name" value="UBIQUITIN-LIKE DOMAIN-CONTAINING PROTEIN"/>
    <property type="match status" value="1"/>
</dbReference>
<protein>
    <submittedName>
        <fullName evidence="1">Uncharacterized protein</fullName>
    </submittedName>
</protein>
<sequence>MPLLSALIKFRSRHVLLNIQQLRLTTVIHLSSCLLDQHIKSLHLSLRVRPDKTLQDIVYKLVPGLFHNEMQRRRDFYKDHPYRGVSDKTLPTPLPRELKSSKAGKYWKREGLTLPERLQDHFPIWEAESTPRRAYPRHTSLASATLPNKPRLLDRRHLIAGILQPLGSMLLRYLPLPNKLE</sequence>
<evidence type="ECO:0000313" key="1">
    <source>
        <dbReference type="EMBL" id="CAH1402692.1"/>
    </source>
</evidence>
<dbReference type="GO" id="GO:0000122">
    <property type="term" value="P:negative regulation of transcription by RNA polymerase II"/>
    <property type="evidence" value="ECO:0007669"/>
    <property type="project" value="TreeGrafter"/>
</dbReference>
<dbReference type="Proteomes" id="UP001152798">
    <property type="component" value="Chromosome 5"/>
</dbReference>
<name>A0A9P0HJ60_NEZVI</name>
<dbReference type="GO" id="GO:1990841">
    <property type="term" value="F:promoter-specific chromatin binding"/>
    <property type="evidence" value="ECO:0007669"/>
    <property type="project" value="TreeGrafter"/>
</dbReference>
<proteinExistence type="predicted"/>
<dbReference type="PANTHER" id="PTHR10825">
    <property type="entry name" value="RING FINGER DOMAIN-CONTAINING, POLYCOMB GROUP COMPONENT"/>
    <property type="match status" value="1"/>
</dbReference>
<accession>A0A9P0HJ60</accession>
<dbReference type="EMBL" id="OV725081">
    <property type="protein sequence ID" value="CAH1402692.1"/>
    <property type="molecule type" value="Genomic_DNA"/>
</dbReference>
<dbReference type="AlphaFoldDB" id="A0A9P0HJ60"/>
<organism evidence="1 2">
    <name type="scientific">Nezara viridula</name>
    <name type="common">Southern green stink bug</name>
    <name type="synonym">Cimex viridulus</name>
    <dbReference type="NCBI Taxonomy" id="85310"/>
    <lineage>
        <taxon>Eukaryota</taxon>
        <taxon>Metazoa</taxon>
        <taxon>Ecdysozoa</taxon>
        <taxon>Arthropoda</taxon>
        <taxon>Hexapoda</taxon>
        <taxon>Insecta</taxon>
        <taxon>Pterygota</taxon>
        <taxon>Neoptera</taxon>
        <taxon>Paraneoptera</taxon>
        <taxon>Hemiptera</taxon>
        <taxon>Heteroptera</taxon>
        <taxon>Panheteroptera</taxon>
        <taxon>Pentatomomorpha</taxon>
        <taxon>Pentatomoidea</taxon>
        <taxon>Pentatomidae</taxon>
        <taxon>Pentatominae</taxon>
        <taxon>Nezara</taxon>
    </lineage>
</organism>
<dbReference type="OrthoDB" id="6616471at2759"/>
<reference evidence="1" key="1">
    <citation type="submission" date="2022-01" db="EMBL/GenBank/DDBJ databases">
        <authorList>
            <person name="King R."/>
        </authorList>
    </citation>
    <scope>NUCLEOTIDE SEQUENCE</scope>
</reference>